<dbReference type="InterPro" id="IPR017972">
    <property type="entry name" value="Cyt_P450_CS"/>
</dbReference>
<organism evidence="13 14">
    <name type="scientific">Thamnidium elegans</name>
    <dbReference type="NCBI Taxonomy" id="101142"/>
    <lineage>
        <taxon>Eukaryota</taxon>
        <taxon>Fungi</taxon>
        <taxon>Fungi incertae sedis</taxon>
        <taxon>Mucoromycota</taxon>
        <taxon>Mucoromycotina</taxon>
        <taxon>Mucoromycetes</taxon>
        <taxon>Mucorales</taxon>
        <taxon>Mucorineae</taxon>
        <taxon>Mucoraceae</taxon>
        <taxon>Thamnidium</taxon>
    </lineage>
</organism>
<comment type="similarity">
    <text evidence="3 12">Belongs to the cytochrome P450 family.</text>
</comment>
<keyword evidence="7" id="KW-1133">Transmembrane helix</keyword>
<accession>A0A8H7SR50</accession>
<keyword evidence="8 11" id="KW-0408">Iron</keyword>
<dbReference type="PROSITE" id="PS00086">
    <property type="entry name" value="CYTOCHROME_P450"/>
    <property type="match status" value="1"/>
</dbReference>
<evidence type="ECO:0000256" key="2">
    <source>
        <dbReference type="ARBA" id="ARBA00004370"/>
    </source>
</evidence>
<keyword evidence="10" id="KW-0472">Membrane</keyword>
<evidence type="ECO:0000256" key="5">
    <source>
        <dbReference type="ARBA" id="ARBA00022692"/>
    </source>
</evidence>
<evidence type="ECO:0000256" key="12">
    <source>
        <dbReference type="RuleBase" id="RU000461"/>
    </source>
</evidence>
<comment type="caution">
    <text evidence="13">The sequence shown here is derived from an EMBL/GenBank/DDBJ whole genome shotgun (WGS) entry which is preliminary data.</text>
</comment>
<comment type="cofactor">
    <cofactor evidence="1 11">
        <name>heme</name>
        <dbReference type="ChEBI" id="CHEBI:30413"/>
    </cofactor>
</comment>
<evidence type="ECO:0000256" key="9">
    <source>
        <dbReference type="ARBA" id="ARBA00023033"/>
    </source>
</evidence>
<dbReference type="InterPro" id="IPR002403">
    <property type="entry name" value="Cyt_P450_E_grp-IV"/>
</dbReference>
<keyword evidence="4 11" id="KW-0349">Heme</keyword>
<evidence type="ECO:0000256" key="8">
    <source>
        <dbReference type="ARBA" id="ARBA00023004"/>
    </source>
</evidence>
<evidence type="ECO:0000256" key="6">
    <source>
        <dbReference type="ARBA" id="ARBA00022723"/>
    </source>
</evidence>
<dbReference type="InterPro" id="IPR001128">
    <property type="entry name" value="Cyt_P450"/>
</dbReference>
<dbReference type="PANTHER" id="PTHR46206:SF5">
    <property type="entry name" value="P450, PUTATIVE (EUROFUNG)-RELATED"/>
    <property type="match status" value="1"/>
</dbReference>
<keyword evidence="9 12" id="KW-0503">Monooxygenase</keyword>
<evidence type="ECO:0000256" key="4">
    <source>
        <dbReference type="ARBA" id="ARBA00022617"/>
    </source>
</evidence>
<evidence type="ECO:0000256" key="1">
    <source>
        <dbReference type="ARBA" id="ARBA00001971"/>
    </source>
</evidence>
<dbReference type="Gene3D" id="1.10.630.10">
    <property type="entry name" value="Cytochrome P450"/>
    <property type="match status" value="1"/>
</dbReference>
<evidence type="ECO:0000313" key="13">
    <source>
        <dbReference type="EMBL" id="KAG2235319.1"/>
    </source>
</evidence>
<feature type="binding site" description="axial binding residue" evidence="11">
    <location>
        <position position="462"/>
    </location>
    <ligand>
        <name>heme</name>
        <dbReference type="ChEBI" id="CHEBI:30413"/>
    </ligand>
    <ligandPart>
        <name>Fe</name>
        <dbReference type="ChEBI" id="CHEBI:18248"/>
    </ligandPart>
</feature>
<dbReference type="InterPro" id="IPR036396">
    <property type="entry name" value="Cyt_P450_sf"/>
</dbReference>
<name>A0A8H7SR50_9FUNG</name>
<dbReference type="GO" id="GO:0016705">
    <property type="term" value="F:oxidoreductase activity, acting on paired donors, with incorporation or reduction of molecular oxygen"/>
    <property type="evidence" value="ECO:0007669"/>
    <property type="project" value="InterPro"/>
</dbReference>
<sequence>MNYFGTIHKAVQLIRQLTVSHQLTDIYQSSSQKQLCLWGITMFFALHSTISYIKQKRQKLNLPPIVPFGLPLIGHSLYLALMPHRYLDWCNKNYGELYDLNIRGKRVTIANGKMGEEVLKADTSELSLDDGLLKDSKTLGLGTSGLGKIAKFVIPNPKIPGYIPGIQTGLNNGTRALLTEKVNVIQNPSEFFQDYISYVSVPNLLGQEFSLNKDVLHSFASFTGDIIKNIPIFLLVPRSLHPLVLPYVKSSSKHKQVMEMYIPPVVLERREVMKRAAEAGLEHHGLEDNILQGLIEFVQTDDHGNKLHYSEKELAQLVLLIAFASLHSTSLNLSFCIYWLLARPDLEEKLIKEIEMVFPGDQVITEDGLNRMSFLNNFLREVLRQGASNLSMNKKAMQDYTFSNGYQIPKGSQVETCMRQLNFGTNETRSKIEDMNPEMSQNLNATAPAKDFASFGMGKHLCPGRFFATLEIKMTLIYLLKKFDITTVSGKRPKPCKRLLGIRTMNSEDPLIFTAKK</sequence>
<dbReference type="SUPFAM" id="SSF48264">
    <property type="entry name" value="Cytochrome P450"/>
    <property type="match status" value="1"/>
</dbReference>
<reference evidence="13" key="1">
    <citation type="submission" date="2021-01" db="EMBL/GenBank/DDBJ databases">
        <title>Metabolic potential, ecology and presence of endohyphal bacteria is reflected in genomic diversity of Mucoromycotina.</title>
        <authorList>
            <person name="Muszewska A."/>
            <person name="Okrasinska A."/>
            <person name="Steczkiewicz K."/>
            <person name="Drgas O."/>
            <person name="Orlowska M."/>
            <person name="Perlinska-Lenart U."/>
            <person name="Aleksandrzak-Piekarczyk T."/>
            <person name="Szatraj K."/>
            <person name="Zielenkiewicz U."/>
            <person name="Pilsyk S."/>
            <person name="Malc E."/>
            <person name="Mieczkowski P."/>
            <person name="Kruszewska J.S."/>
            <person name="Biernat P."/>
            <person name="Pawlowska J."/>
        </authorList>
    </citation>
    <scope>NUCLEOTIDE SEQUENCE</scope>
    <source>
        <strain evidence="13">WA0000018081</strain>
    </source>
</reference>
<dbReference type="EMBL" id="JAEPRE010000035">
    <property type="protein sequence ID" value="KAG2235319.1"/>
    <property type="molecule type" value="Genomic_DNA"/>
</dbReference>
<dbReference type="GO" id="GO:0016020">
    <property type="term" value="C:membrane"/>
    <property type="evidence" value="ECO:0007669"/>
    <property type="project" value="UniProtKB-SubCell"/>
</dbReference>
<dbReference type="PRINTS" id="PR00465">
    <property type="entry name" value="EP450IV"/>
</dbReference>
<dbReference type="PANTHER" id="PTHR46206">
    <property type="entry name" value="CYTOCHROME P450"/>
    <property type="match status" value="1"/>
</dbReference>
<dbReference type="CDD" id="cd11041">
    <property type="entry name" value="CYP503A1-like"/>
    <property type="match status" value="1"/>
</dbReference>
<evidence type="ECO:0000313" key="14">
    <source>
        <dbReference type="Proteomes" id="UP000613177"/>
    </source>
</evidence>
<evidence type="ECO:0000256" key="3">
    <source>
        <dbReference type="ARBA" id="ARBA00010617"/>
    </source>
</evidence>
<evidence type="ECO:0008006" key="15">
    <source>
        <dbReference type="Google" id="ProtNLM"/>
    </source>
</evidence>
<evidence type="ECO:0000256" key="11">
    <source>
        <dbReference type="PIRSR" id="PIRSR602403-1"/>
    </source>
</evidence>
<gene>
    <name evidence="13" type="ORF">INT48_007950</name>
</gene>
<dbReference type="Proteomes" id="UP000613177">
    <property type="component" value="Unassembled WGS sequence"/>
</dbReference>
<comment type="subcellular location">
    <subcellularLocation>
        <location evidence="2">Membrane</location>
    </subcellularLocation>
</comment>
<dbReference type="GO" id="GO:0020037">
    <property type="term" value="F:heme binding"/>
    <property type="evidence" value="ECO:0007669"/>
    <property type="project" value="InterPro"/>
</dbReference>
<dbReference type="Pfam" id="PF00067">
    <property type="entry name" value="p450"/>
    <property type="match status" value="1"/>
</dbReference>
<evidence type="ECO:0000256" key="10">
    <source>
        <dbReference type="ARBA" id="ARBA00023136"/>
    </source>
</evidence>
<dbReference type="AlphaFoldDB" id="A0A8H7SR50"/>
<keyword evidence="5" id="KW-0812">Transmembrane</keyword>
<keyword evidence="14" id="KW-1185">Reference proteome</keyword>
<keyword evidence="6 11" id="KW-0479">Metal-binding</keyword>
<protein>
    <recommendedName>
        <fullName evidence="15">Cytochrome P450</fullName>
    </recommendedName>
</protein>
<evidence type="ECO:0000256" key="7">
    <source>
        <dbReference type="ARBA" id="ARBA00022989"/>
    </source>
</evidence>
<dbReference type="GO" id="GO:0004497">
    <property type="term" value="F:monooxygenase activity"/>
    <property type="evidence" value="ECO:0007669"/>
    <property type="project" value="UniProtKB-KW"/>
</dbReference>
<proteinExistence type="inferred from homology"/>
<keyword evidence="12" id="KW-0560">Oxidoreductase</keyword>
<dbReference type="GO" id="GO:0005506">
    <property type="term" value="F:iron ion binding"/>
    <property type="evidence" value="ECO:0007669"/>
    <property type="project" value="InterPro"/>
</dbReference>